<dbReference type="InterPro" id="IPR023214">
    <property type="entry name" value="HAD_sf"/>
</dbReference>
<dbReference type="InterPro" id="IPR036412">
    <property type="entry name" value="HAD-like_sf"/>
</dbReference>
<gene>
    <name evidence="3" type="ORF">BaOVIS_020530</name>
</gene>
<dbReference type="EMBL" id="BLIY01000017">
    <property type="protein sequence ID" value="GFE54649.1"/>
    <property type="molecule type" value="Genomic_DNA"/>
</dbReference>
<dbReference type="InterPro" id="IPR015408">
    <property type="entry name" value="Znf_Mcm10/DnaG"/>
</dbReference>
<evidence type="ECO:0000259" key="2">
    <source>
        <dbReference type="Pfam" id="PF09329"/>
    </source>
</evidence>
<dbReference type="OrthoDB" id="273123at2759"/>
<organism evidence="3 4">
    <name type="scientific">Babesia ovis</name>
    <dbReference type="NCBI Taxonomy" id="5869"/>
    <lineage>
        <taxon>Eukaryota</taxon>
        <taxon>Sar</taxon>
        <taxon>Alveolata</taxon>
        <taxon>Apicomplexa</taxon>
        <taxon>Aconoidasida</taxon>
        <taxon>Piroplasmida</taxon>
        <taxon>Babesiidae</taxon>
        <taxon>Babesia</taxon>
    </lineage>
</organism>
<dbReference type="GO" id="GO:0043596">
    <property type="term" value="C:nuclear replication fork"/>
    <property type="evidence" value="ECO:0007669"/>
    <property type="project" value="TreeGrafter"/>
</dbReference>
<evidence type="ECO:0000256" key="1">
    <source>
        <dbReference type="ARBA" id="ARBA00009679"/>
    </source>
</evidence>
<dbReference type="GO" id="GO:0003697">
    <property type="term" value="F:single-stranded DNA binding"/>
    <property type="evidence" value="ECO:0007669"/>
    <property type="project" value="InterPro"/>
</dbReference>
<dbReference type="InterPro" id="IPR012340">
    <property type="entry name" value="NA-bd_OB-fold"/>
</dbReference>
<dbReference type="InterPro" id="IPR040184">
    <property type="entry name" value="Mcm10"/>
</dbReference>
<dbReference type="AlphaFoldDB" id="A0A9W5TAL8"/>
<reference evidence="3" key="1">
    <citation type="submission" date="2019-12" db="EMBL/GenBank/DDBJ databases">
        <title>Genome sequence of Babesia ovis.</title>
        <authorList>
            <person name="Yamagishi J."/>
            <person name="Sevinc F."/>
            <person name="Xuan X."/>
        </authorList>
    </citation>
    <scope>NUCLEOTIDE SEQUENCE</scope>
    <source>
        <strain evidence="3">Selcuk</strain>
    </source>
</reference>
<dbReference type="GO" id="GO:0006270">
    <property type="term" value="P:DNA replication initiation"/>
    <property type="evidence" value="ECO:0007669"/>
    <property type="project" value="InterPro"/>
</dbReference>
<keyword evidence="4" id="KW-1185">Reference proteome</keyword>
<dbReference type="SUPFAM" id="SSF56784">
    <property type="entry name" value="HAD-like"/>
    <property type="match status" value="1"/>
</dbReference>
<dbReference type="Pfam" id="PF09329">
    <property type="entry name" value="zf-primase"/>
    <property type="match status" value="1"/>
</dbReference>
<dbReference type="Gene3D" id="2.40.50.140">
    <property type="entry name" value="Nucleic acid-binding proteins"/>
    <property type="match status" value="1"/>
</dbReference>
<proteinExistence type="inferred from homology"/>
<sequence length="756" mass="84360">MATKLGAKIYRDGIVANGVELVMRKWIKSREDMGSIFADNSTVFAHVAALIDSKDTEQCRNMLKLGANVDMAVICVVTAVNTYAGKGGNVTVWMCSDLKETTLKVNVYGTMSSELGGIGQGSIIAVLNPDLTDYTKDNYRGISVKNCDNVLLIGEIDGLQMCKGVTTKGTTCKNLVYKHHQGEFCKYHLKAAFDKPKAKKTSVIPKSEDIIKQVDGTIQRRELDENDKQNFIFRPTAPSDPTKVMSTLGGLGSLLNKVTETRIGTTNIMGVKLPVMTTAPPEKCRVNNDKNRNKEFDSAVNSLKNIITPDHKNNKKVLGLLQLIAKYVNYVDKECIQKSGILQICSSLFDHPLDGIAIESLKLRRVIKKYMQTPLKDNAAPTYLIGRKKEDVKQHIKNQATSKDLETILAASSDVDAYVEKENIETTKRKLEALERMNKAQEYQKTVTEIEVVATYCHECKRWSEYPNPPGVATGTILSTDRNPHGALDVNNLHLLPKRARFTILGKIISFQTRYCWIVTLAPRGLYVPMNNNVESFNAAMRDCIANRVFHGITPEEAADKFVTMLEENGIKYIASDFDATMISKHSGGYCDPKSDIAVLSSVTEHFKAVAERIKRTNIKLCIVTFSDDSHVKDHPVYISGGRMVKKALEHSKCTADIQKVYDFYPRFWESPSQYKKLGLKGPMPNYKEYHLRQICADFNVELGEIILLDDDIYNCKNAKKIGAAVLHRSRYGSLLAAVFAAMRLALDPKGNLEVI</sequence>
<name>A0A9W5TAL8_BABOV</name>
<dbReference type="PANTHER" id="PTHR13454">
    <property type="entry name" value="PROTEIN MCM10 HOMOLOG"/>
    <property type="match status" value="1"/>
</dbReference>
<feature type="domain" description="Zinc finger Mcm10/DnaG-type" evidence="2">
    <location>
        <begin position="154"/>
        <end position="199"/>
    </location>
</feature>
<comment type="caution">
    <text evidence="3">The sequence shown here is derived from an EMBL/GenBank/DDBJ whole genome shotgun (WGS) entry which is preliminary data.</text>
</comment>
<evidence type="ECO:0000313" key="3">
    <source>
        <dbReference type="EMBL" id="GFE54649.1"/>
    </source>
</evidence>
<dbReference type="PANTHER" id="PTHR13454:SF11">
    <property type="entry name" value="PROTEIN MCM10 HOMOLOG"/>
    <property type="match status" value="1"/>
</dbReference>
<dbReference type="GO" id="GO:0003688">
    <property type="term" value="F:DNA replication origin binding"/>
    <property type="evidence" value="ECO:0007669"/>
    <property type="project" value="TreeGrafter"/>
</dbReference>
<evidence type="ECO:0000313" key="4">
    <source>
        <dbReference type="Proteomes" id="UP001057455"/>
    </source>
</evidence>
<accession>A0A9W5TAL8</accession>
<comment type="similarity">
    <text evidence="1">Belongs to the MCM10 family.</text>
</comment>
<protein>
    <submittedName>
        <fullName evidence="3">Rhoptry ROP9</fullName>
    </submittedName>
</protein>
<dbReference type="Proteomes" id="UP001057455">
    <property type="component" value="Unassembled WGS sequence"/>
</dbReference>
<dbReference type="Gene3D" id="3.40.50.1000">
    <property type="entry name" value="HAD superfamily/HAD-like"/>
    <property type="match status" value="1"/>
</dbReference>